<dbReference type="OrthoDB" id="5511684at2759"/>
<dbReference type="InterPro" id="IPR010530">
    <property type="entry name" value="B12D"/>
</dbReference>
<dbReference type="RefSeq" id="XP_025599786.1">
    <property type="nucleotide sequence ID" value="XM_025741957.1"/>
</dbReference>
<feature type="region of interest" description="Disordered" evidence="1">
    <location>
        <begin position="82"/>
        <end position="113"/>
    </location>
</feature>
<accession>A0A316ZCJ9</accession>
<keyword evidence="2" id="KW-0472">Membrane</keyword>
<dbReference type="AlphaFoldDB" id="A0A316ZCJ9"/>
<organism evidence="3 4">
    <name type="scientific">Tilletiopsis washingtonensis</name>
    <dbReference type="NCBI Taxonomy" id="58919"/>
    <lineage>
        <taxon>Eukaryota</taxon>
        <taxon>Fungi</taxon>
        <taxon>Dikarya</taxon>
        <taxon>Basidiomycota</taxon>
        <taxon>Ustilaginomycotina</taxon>
        <taxon>Exobasidiomycetes</taxon>
        <taxon>Entylomatales</taxon>
        <taxon>Entylomatales incertae sedis</taxon>
        <taxon>Tilletiopsis</taxon>
    </lineage>
</organism>
<evidence type="ECO:0000256" key="1">
    <source>
        <dbReference type="SAM" id="MobiDB-lite"/>
    </source>
</evidence>
<feature type="compositionally biased region" description="Polar residues" evidence="1">
    <location>
        <begin position="82"/>
        <end position="102"/>
    </location>
</feature>
<keyword evidence="2" id="KW-1133">Transmembrane helix</keyword>
<feature type="transmembrane region" description="Helical" evidence="2">
    <location>
        <begin position="48"/>
        <end position="66"/>
    </location>
</feature>
<dbReference type="Pfam" id="PF06522">
    <property type="entry name" value="B12D"/>
    <property type="match status" value="1"/>
</dbReference>
<evidence type="ECO:0000313" key="4">
    <source>
        <dbReference type="Proteomes" id="UP000245946"/>
    </source>
</evidence>
<proteinExistence type="predicted"/>
<feature type="compositionally biased region" description="Basic and acidic residues" evidence="1">
    <location>
        <begin position="103"/>
        <end position="113"/>
    </location>
</feature>
<protein>
    <recommendedName>
        <fullName evidence="5">NADH dehydrogenase [ubiquinone] 1 alpha subcomplex subunit 4</fullName>
    </recommendedName>
</protein>
<reference evidence="3 4" key="1">
    <citation type="journal article" date="2018" name="Mol. Biol. Evol.">
        <title>Broad Genomic Sampling Reveals a Smut Pathogenic Ancestry of the Fungal Clade Ustilaginomycotina.</title>
        <authorList>
            <person name="Kijpornyongpan T."/>
            <person name="Mondo S.J."/>
            <person name="Barry K."/>
            <person name="Sandor L."/>
            <person name="Lee J."/>
            <person name="Lipzen A."/>
            <person name="Pangilinan J."/>
            <person name="LaButti K."/>
            <person name="Hainaut M."/>
            <person name="Henrissat B."/>
            <person name="Grigoriev I.V."/>
            <person name="Spatafora J.W."/>
            <person name="Aime M.C."/>
        </authorList>
    </citation>
    <scope>NUCLEOTIDE SEQUENCE [LARGE SCALE GENOMIC DNA]</scope>
    <source>
        <strain evidence="3 4">MCA 4186</strain>
    </source>
</reference>
<dbReference type="PANTHER" id="PTHR14256">
    <property type="entry name" value="NADH-UBIQUINONE OXIDOREDUCTASE MLRQ SUBUNIT"/>
    <property type="match status" value="1"/>
</dbReference>
<dbReference type="STRING" id="58919.A0A316ZCJ9"/>
<sequence>MATPEPCGDQGLLPVQAILDDTEQVHLLSQLPSDLASLLRPTRYSPEVLPIVAVTGVAAVGAGWYISRLARGPDVVWDRKNNPQPWNNVTPGTNTKMMSVNQEFERKYKRDRL</sequence>
<gene>
    <name evidence="3" type="ORF">FA09DRAFT_328888</name>
</gene>
<keyword evidence="2" id="KW-0812">Transmembrane</keyword>
<dbReference type="PANTHER" id="PTHR14256:SF1">
    <property type="entry name" value="GEO09626P1"/>
    <property type="match status" value="1"/>
</dbReference>
<evidence type="ECO:0000256" key="2">
    <source>
        <dbReference type="SAM" id="Phobius"/>
    </source>
</evidence>
<dbReference type="Proteomes" id="UP000245946">
    <property type="component" value="Unassembled WGS sequence"/>
</dbReference>
<dbReference type="GeneID" id="37269501"/>
<keyword evidence="4" id="KW-1185">Reference proteome</keyword>
<dbReference type="EMBL" id="KZ819288">
    <property type="protein sequence ID" value="PWN99507.1"/>
    <property type="molecule type" value="Genomic_DNA"/>
</dbReference>
<name>A0A316ZCJ9_9BASI</name>
<evidence type="ECO:0008006" key="5">
    <source>
        <dbReference type="Google" id="ProtNLM"/>
    </source>
</evidence>
<evidence type="ECO:0000313" key="3">
    <source>
        <dbReference type="EMBL" id="PWN99507.1"/>
    </source>
</evidence>